<protein>
    <submittedName>
        <fullName evidence="1">Uncharacterized protein</fullName>
    </submittedName>
</protein>
<sequence length="68" mass="7758">MPEQTPTVTINDKSYKLDDLSEKAKQQLVSLRVCDQQITYLQQQLAITQTARASYARVLHDELPPNGR</sequence>
<dbReference type="AlphaFoldDB" id="H8YWY1"/>
<gene>
    <name evidence="1" type="ORF">Thi970DRAFT_00600</name>
</gene>
<reference evidence="2" key="1">
    <citation type="submission" date="2011-06" db="EMBL/GenBank/DDBJ databases">
        <authorList>
            <consortium name="US DOE Joint Genome Institute (JGI-PGF)"/>
            <person name="Lucas S."/>
            <person name="Han J."/>
            <person name="Lapidus A."/>
            <person name="Cheng J.-F."/>
            <person name="Goodwin L."/>
            <person name="Pitluck S."/>
            <person name="Peters L."/>
            <person name="Land M.L."/>
            <person name="Hauser L."/>
            <person name="Vogl K."/>
            <person name="Liu Z."/>
            <person name="Overmann J."/>
            <person name="Frigaard N.-U."/>
            <person name="Bryant D.A."/>
            <person name="Woyke T.J."/>
        </authorList>
    </citation>
    <scope>NUCLEOTIDE SEQUENCE [LARGE SCALE GENOMIC DNA]</scope>
    <source>
        <strain evidence="2">970</strain>
    </source>
</reference>
<dbReference type="InterPro" id="IPR045615">
    <property type="entry name" value="DUF6447"/>
</dbReference>
<name>H8YWY1_9GAMM</name>
<dbReference type="STRING" id="631362.Thi970DRAFT_00600"/>
<dbReference type="OrthoDB" id="5739715at2"/>
<evidence type="ECO:0000313" key="2">
    <source>
        <dbReference type="Proteomes" id="UP000002964"/>
    </source>
</evidence>
<evidence type="ECO:0000313" key="1">
    <source>
        <dbReference type="EMBL" id="EIC22957.1"/>
    </source>
</evidence>
<organism evidence="1 2">
    <name type="scientific">Thiorhodovibrio frisius</name>
    <dbReference type="NCBI Taxonomy" id="631362"/>
    <lineage>
        <taxon>Bacteria</taxon>
        <taxon>Pseudomonadati</taxon>
        <taxon>Pseudomonadota</taxon>
        <taxon>Gammaproteobacteria</taxon>
        <taxon>Chromatiales</taxon>
        <taxon>Chromatiaceae</taxon>
        <taxon>Thiorhodovibrio</taxon>
    </lineage>
</organism>
<dbReference type="RefSeq" id="WP_009147042.1">
    <property type="nucleotide sequence ID" value="NZ_CP121471.1"/>
</dbReference>
<dbReference type="EMBL" id="JH603168">
    <property type="protein sequence ID" value="EIC22957.1"/>
    <property type="molecule type" value="Genomic_DNA"/>
</dbReference>
<accession>H8YWY1</accession>
<dbReference type="eggNOG" id="ENOG5033A08">
    <property type="taxonomic scope" value="Bacteria"/>
</dbReference>
<reference evidence="1 2" key="2">
    <citation type="submission" date="2011-11" db="EMBL/GenBank/DDBJ databases">
        <authorList>
            <consortium name="US DOE Joint Genome Institute"/>
            <person name="Lucas S."/>
            <person name="Han J."/>
            <person name="Lapidus A."/>
            <person name="Cheng J.-F."/>
            <person name="Goodwin L."/>
            <person name="Pitluck S."/>
            <person name="Peters L."/>
            <person name="Ovchinnikova G."/>
            <person name="Zhang X."/>
            <person name="Detter J.C."/>
            <person name="Han C."/>
            <person name="Tapia R."/>
            <person name="Land M."/>
            <person name="Hauser L."/>
            <person name="Kyrpides N."/>
            <person name="Ivanova N."/>
            <person name="Pagani I."/>
            <person name="Vogl K."/>
            <person name="Liu Z."/>
            <person name="Overmann J."/>
            <person name="Frigaard N.-U."/>
            <person name="Bryant D."/>
            <person name="Woyke T."/>
        </authorList>
    </citation>
    <scope>NUCLEOTIDE SEQUENCE [LARGE SCALE GENOMIC DNA]</scope>
    <source>
        <strain evidence="1 2">970</strain>
    </source>
</reference>
<proteinExistence type="predicted"/>
<keyword evidence="2" id="KW-1185">Reference proteome</keyword>
<dbReference type="Pfam" id="PF20045">
    <property type="entry name" value="DUF6447"/>
    <property type="match status" value="1"/>
</dbReference>
<dbReference type="HOGENOM" id="CLU_193779_0_0_6"/>
<dbReference type="Proteomes" id="UP000002964">
    <property type="component" value="Unassembled WGS sequence"/>
</dbReference>